<keyword evidence="3" id="KW-0010">Activator</keyword>
<gene>
    <name evidence="8" type="primary">LOC105368787</name>
</gene>
<dbReference type="CTD" id="41461"/>
<dbReference type="GO" id="GO:0006366">
    <property type="term" value="P:transcription by RNA polymerase II"/>
    <property type="evidence" value="ECO:0007669"/>
    <property type="project" value="InterPro"/>
</dbReference>
<dbReference type="GeneID" id="105368787"/>
<evidence type="ECO:0000256" key="5">
    <source>
        <dbReference type="ARBA" id="ARBA00023242"/>
    </source>
</evidence>
<evidence type="ECO:0000313" key="8">
    <source>
        <dbReference type="RefSeq" id="XP_011506217.1"/>
    </source>
</evidence>
<accession>A0AAJ7E383</accession>
<dbReference type="Pfam" id="PF02269">
    <property type="entry name" value="TFIID-18kDa"/>
    <property type="match status" value="1"/>
</dbReference>
<keyword evidence="4" id="KW-0804">Transcription</keyword>
<comment type="subcellular location">
    <subcellularLocation>
        <location evidence="1">Nucleus</location>
    </subcellularLocation>
</comment>
<evidence type="ECO:0000256" key="2">
    <source>
        <dbReference type="ARBA" id="ARBA00023015"/>
    </source>
</evidence>
<keyword evidence="7" id="KW-1185">Reference proteome</keyword>
<dbReference type="KEGG" id="csol:105368787"/>
<sequence length="310" mass="35984">MSEATFVKPVVDNNDYKNEPVNYTAEIRQMMHGFGDHSEPLLETAKIIEDVVLNQMRAIIHKACEVADLRESQSVTAEDFLFLLRKDRIKLQRLVNYLKLKEFKASICKPLESDSVDSLTDPNKSDEISKLPFIKFLKYIDNTGELLNDKSLIDHVKRKRCIRAELLTRKMDETRYLEFSKARCVSFANKNRHKFSDWIGSSGDFTIAKSGYTVLGYLAYETVAQIVDLAFLVRQDQNKIHGDAIDRLRCSYPNPITYKPYQYTKPVMTKPITPSEVSEALRRYWSPQLEMTGPFHRWSLRKPHMKFLAC</sequence>
<dbReference type="SUPFAM" id="SSF47113">
    <property type="entry name" value="Histone-fold"/>
    <property type="match status" value="1"/>
</dbReference>
<dbReference type="Gene3D" id="1.10.20.10">
    <property type="entry name" value="Histone, subunit A"/>
    <property type="match status" value="1"/>
</dbReference>
<reference evidence="8" key="1">
    <citation type="submission" date="2025-08" db="UniProtKB">
        <authorList>
            <consortium name="RefSeq"/>
        </authorList>
    </citation>
    <scope>IDENTIFICATION</scope>
</reference>
<evidence type="ECO:0000256" key="6">
    <source>
        <dbReference type="ARBA" id="ARBA00061274"/>
    </source>
</evidence>
<dbReference type="GO" id="GO:0046982">
    <property type="term" value="F:protein heterodimerization activity"/>
    <property type="evidence" value="ECO:0007669"/>
    <property type="project" value="InterPro"/>
</dbReference>
<protein>
    <submittedName>
        <fullName evidence="8">Transcription initiation protein SPT3 homolog</fullName>
    </submittedName>
</protein>
<dbReference type="Proteomes" id="UP000695007">
    <property type="component" value="Unplaced"/>
</dbReference>
<keyword evidence="5" id="KW-0539">Nucleus</keyword>
<dbReference type="FunFam" id="1.10.20.10:FF:000023">
    <property type="entry name" value="transcription initiation protein SPT3 homolog"/>
    <property type="match status" value="1"/>
</dbReference>
<dbReference type="AlphaFoldDB" id="A0AAJ7E383"/>
<evidence type="ECO:0000313" key="7">
    <source>
        <dbReference type="Proteomes" id="UP000695007"/>
    </source>
</evidence>
<evidence type="ECO:0000256" key="3">
    <source>
        <dbReference type="ARBA" id="ARBA00023159"/>
    </source>
</evidence>
<dbReference type="RefSeq" id="XP_011506217.1">
    <property type="nucleotide sequence ID" value="XM_011507915.1"/>
</dbReference>
<dbReference type="InterPro" id="IPR003195">
    <property type="entry name" value="TFIID_TAF13"/>
</dbReference>
<dbReference type="InterPro" id="IPR009072">
    <property type="entry name" value="Histone-fold"/>
</dbReference>
<dbReference type="GO" id="GO:0005634">
    <property type="term" value="C:nucleus"/>
    <property type="evidence" value="ECO:0007669"/>
    <property type="project" value="UniProtKB-SubCell"/>
</dbReference>
<evidence type="ECO:0000256" key="1">
    <source>
        <dbReference type="ARBA" id="ARBA00004123"/>
    </source>
</evidence>
<dbReference type="GO" id="GO:0006357">
    <property type="term" value="P:regulation of transcription by RNA polymerase II"/>
    <property type="evidence" value="ECO:0007669"/>
    <property type="project" value="UniProtKB-ARBA"/>
</dbReference>
<evidence type="ECO:0000256" key="4">
    <source>
        <dbReference type="ARBA" id="ARBA00023163"/>
    </source>
</evidence>
<dbReference type="GO" id="GO:0003713">
    <property type="term" value="F:transcription coactivator activity"/>
    <property type="evidence" value="ECO:0007669"/>
    <property type="project" value="TreeGrafter"/>
</dbReference>
<dbReference type="GO" id="GO:0000124">
    <property type="term" value="C:SAGA complex"/>
    <property type="evidence" value="ECO:0007669"/>
    <property type="project" value="UniProtKB-ARBA"/>
</dbReference>
<keyword evidence="2" id="KW-0805">Transcription regulation</keyword>
<proteinExistence type="inferred from homology"/>
<dbReference type="CDD" id="cd07978">
    <property type="entry name" value="HFD_TAF13"/>
    <property type="match status" value="1"/>
</dbReference>
<dbReference type="PANTHER" id="PTHR11380:SF16">
    <property type="entry name" value="TRANSCRIPTION INITIATION PROTEIN SPT3 HOMOLOG"/>
    <property type="match status" value="1"/>
</dbReference>
<comment type="similarity">
    <text evidence="6">Belongs to the SPT3 family.</text>
</comment>
<organism evidence="7 8">
    <name type="scientific">Ceratosolen solmsi marchali</name>
    <dbReference type="NCBI Taxonomy" id="326594"/>
    <lineage>
        <taxon>Eukaryota</taxon>
        <taxon>Metazoa</taxon>
        <taxon>Ecdysozoa</taxon>
        <taxon>Arthropoda</taxon>
        <taxon>Hexapoda</taxon>
        <taxon>Insecta</taxon>
        <taxon>Pterygota</taxon>
        <taxon>Neoptera</taxon>
        <taxon>Endopterygota</taxon>
        <taxon>Hymenoptera</taxon>
        <taxon>Apocrita</taxon>
        <taxon>Proctotrupomorpha</taxon>
        <taxon>Chalcidoidea</taxon>
        <taxon>Agaonidae</taxon>
        <taxon>Agaoninae</taxon>
        <taxon>Ceratosolen</taxon>
    </lineage>
</organism>
<dbReference type="PANTHER" id="PTHR11380">
    <property type="entry name" value="TRANSCRIPTION INITIATION FACTOR TFIID/SUPT3-RELATED"/>
    <property type="match status" value="1"/>
</dbReference>
<name>A0AAJ7E383_9HYME</name>